<dbReference type="InterPro" id="IPR055170">
    <property type="entry name" value="GFO_IDH_MocA-like_dom"/>
</dbReference>
<proteinExistence type="inferred from homology"/>
<dbReference type="EMBL" id="JTJJ01000054">
    <property type="protein sequence ID" value="KHJ67252.1"/>
    <property type="molecule type" value="Genomic_DNA"/>
</dbReference>
<dbReference type="InterPro" id="IPR000683">
    <property type="entry name" value="Gfo/Idh/MocA-like_OxRdtase_N"/>
</dbReference>
<dbReference type="GO" id="GO:0000166">
    <property type="term" value="F:nucleotide binding"/>
    <property type="evidence" value="ECO:0007669"/>
    <property type="project" value="InterPro"/>
</dbReference>
<keyword evidence="2" id="KW-0560">Oxidoreductase</keyword>
<dbReference type="Pfam" id="PF01408">
    <property type="entry name" value="GFO_IDH_MocA"/>
    <property type="match status" value="1"/>
</dbReference>
<dbReference type="PANTHER" id="PTHR42840">
    <property type="entry name" value="NAD(P)-BINDING ROSSMANN-FOLD SUPERFAMILY PROTEIN-RELATED"/>
    <property type="match status" value="1"/>
</dbReference>
<protein>
    <submittedName>
        <fullName evidence="5">Myo-inositol 2-dehydrogenase</fullName>
    </submittedName>
</protein>
<dbReference type="InterPro" id="IPR030827">
    <property type="entry name" value="Myo_inos_IolG"/>
</dbReference>
<accession>A0A0B1R7Q5</accession>
<evidence type="ECO:0000313" key="5">
    <source>
        <dbReference type="EMBL" id="KHJ67252.1"/>
    </source>
</evidence>
<dbReference type="InterPro" id="IPR036291">
    <property type="entry name" value="NAD(P)-bd_dom_sf"/>
</dbReference>
<comment type="caution">
    <text evidence="5">The sequence shown here is derived from an EMBL/GenBank/DDBJ whole genome shotgun (WGS) entry which is preliminary data.</text>
</comment>
<dbReference type="Pfam" id="PF22725">
    <property type="entry name" value="GFO_IDH_MocA_C3"/>
    <property type="match status" value="1"/>
</dbReference>
<dbReference type="SUPFAM" id="SSF55347">
    <property type="entry name" value="Glyceraldehyde-3-phosphate dehydrogenase-like, C-terminal domain"/>
    <property type="match status" value="1"/>
</dbReference>
<evidence type="ECO:0000259" key="3">
    <source>
        <dbReference type="Pfam" id="PF01408"/>
    </source>
</evidence>
<name>A0A0B1R7Q5_9GAMM</name>
<evidence type="ECO:0000256" key="2">
    <source>
        <dbReference type="ARBA" id="ARBA00023002"/>
    </source>
</evidence>
<dbReference type="Proteomes" id="UP000030853">
    <property type="component" value="Unassembled WGS sequence"/>
</dbReference>
<feature type="domain" description="GFO/IDH/MocA-like oxidoreductase" evidence="4">
    <location>
        <begin position="128"/>
        <end position="247"/>
    </location>
</feature>
<dbReference type="PANTHER" id="PTHR42840:SF3">
    <property type="entry name" value="BINDING ROSSMANN FOLD OXIDOREDUCTASE, PUTATIVE (AFU_ORTHOLOGUE AFUA_2G10240)-RELATED"/>
    <property type="match status" value="1"/>
</dbReference>
<dbReference type="RefSeq" id="WP_039332570.1">
    <property type="nucleotide sequence ID" value="NZ_JTJJ01000054.1"/>
</dbReference>
<evidence type="ECO:0000259" key="4">
    <source>
        <dbReference type="Pfam" id="PF22725"/>
    </source>
</evidence>
<sequence length="333" mass="35382">MLNVALLGAGRIGQIHAGNIAAHPQCRLAYVMDVYAPAANALAEKYGATVADLDTILADSSIDLVAICSATNTHADLIEAAARAKKAIFCEKPVDLSLARVEKCLATVRDAGVPLMIGFNRRFDPSMAHLQACLRDGEIGETELVTISSRDPGAPPADYVKVSGGLFRDMTIHDFDMARWLLNEEPVSVYASAAALTDPDIKALGDVDTAVVTLTCASGKMAVITNSRRASYGYDQRIEVHGSEGMLQVTNQLESQLVKSVANGVVAQKPQHFFLQRYADAYRNELATFIEAVAKGEGHYPSGNDGLQALLLADAALASLKSGKPVAPQSLLS</sequence>
<organism evidence="5 6">
    <name type="scientific">Pantoea rodasii</name>
    <dbReference type="NCBI Taxonomy" id="1076549"/>
    <lineage>
        <taxon>Bacteria</taxon>
        <taxon>Pseudomonadati</taxon>
        <taxon>Pseudomonadota</taxon>
        <taxon>Gammaproteobacteria</taxon>
        <taxon>Enterobacterales</taxon>
        <taxon>Erwiniaceae</taxon>
        <taxon>Pantoea</taxon>
    </lineage>
</organism>
<dbReference type="NCBIfam" id="TIGR04380">
    <property type="entry name" value="myo_inos_iolG"/>
    <property type="match status" value="1"/>
</dbReference>
<dbReference type="Gene3D" id="3.30.360.10">
    <property type="entry name" value="Dihydrodipicolinate Reductase, domain 2"/>
    <property type="match status" value="1"/>
</dbReference>
<comment type="similarity">
    <text evidence="1">Belongs to the Gfo/Idh/MocA family.</text>
</comment>
<evidence type="ECO:0000256" key="1">
    <source>
        <dbReference type="ARBA" id="ARBA00010928"/>
    </source>
</evidence>
<dbReference type="SUPFAM" id="SSF51735">
    <property type="entry name" value="NAD(P)-binding Rossmann-fold domains"/>
    <property type="match status" value="1"/>
</dbReference>
<dbReference type="AlphaFoldDB" id="A0A0B1R7Q5"/>
<feature type="domain" description="Gfo/Idh/MocA-like oxidoreductase N-terminal" evidence="3">
    <location>
        <begin position="2"/>
        <end position="119"/>
    </location>
</feature>
<dbReference type="GO" id="GO:0016491">
    <property type="term" value="F:oxidoreductase activity"/>
    <property type="evidence" value="ECO:0007669"/>
    <property type="project" value="UniProtKB-KW"/>
</dbReference>
<evidence type="ECO:0000313" key="6">
    <source>
        <dbReference type="Proteomes" id="UP000030853"/>
    </source>
</evidence>
<dbReference type="Gene3D" id="3.40.50.720">
    <property type="entry name" value="NAD(P)-binding Rossmann-like Domain"/>
    <property type="match status" value="1"/>
</dbReference>
<reference evidence="5 6" key="1">
    <citation type="submission" date="2014-11" db="EMBL/GenBank/DDBJ databases">
        <title>Genome sequencing of Pantoea rodasii ND03.</title>
        <authorList>
            <person name="Muhamad Yunos N.Y."/>
            <person name="Chan K.-G."/>
        </authorList>
    </citation>
    <scope>NUCLEOTIDE SEQUENCE [LARGE SCALE GENOMIC DNA]</scope>
    <source>
        <strain evidence="5 6">ND03</strain>
    </source>
</reference>
<gene>
    <name evidence="5" type="ORF">QU24_15080</name>
</gene>